<accession>A0ABP6ZUC5</accession>
<protein>
    <recommendedName>
        <fullName evidence="4">EamA-like transporter family protein</fullName>
    </recommendedName>
</protein>
<feature type="transmembrane region" description="Helical" evidence="1">
    <location>
        <begin position="246"/>
        <end position="265"/>
    </location>
</feature>
<dbReference type="PANTHER" id="PTHR40761:SF1">
    <property type="entry name" value="CONSERVED INTEGRAL MEMBRANE ALANINE VALINE AND LEUCINE RICH PROTEIN-RELATED"/>
    <property type="match status" value="1"/>
</dbReference>
<name>A0ABP6ZUC5_9ACTN</name>
<keyword evidence="3" id="KW-1185">Reference proteome</keyword>
<sequence>MLILSWIAAVVACLGYGSASVLQSVGARRVATATGVTGIAAILVQVPYLIGLGLDGIAFLANVVALRELPLFLVQTVLSASIGVTAVLAFLRGARFGWRDWTSLGVLAAGLVCLGVSAAPEAATSLSLLADWLVLGSALIPLAVLLVGLRLPERPAGLTLAAAAGLGFTGVAVASRGLSVDAIGLGLLAQPLLWAIAVHGAIAMAAFALALQRGSVTVINAITFVIEMIIPSIIGLWLLGDHVREGYTAVAAVGFVLAIAGTVSLSRFAE</sequence>
<feature type="transmembrane region" description="Helical" evidence="1">
    <location>
        <begin position="158"/>
        <end position="179"/>
    </location>
</feature>
<dbReference type="PANTHER" id="PTHR40761">
    <property type="entry name" value="CONSERVED INTEGRAL MEMBRANE ALANINE VALINE AND LEUCINE RICH PROTEIN-RELATED"/>
    <property type="match status" value="1"/>
</dbReference>
<evidence type="ECO:0000313" key="2">
    <source>
        <dbReference type="EMBL" id="GAA3616890.1"/>
    </source>
</evidence>
<feature type="transmembrane region" description="Helical" evidence="1">
    <location>
        <begin position="132"/>
        <end position="151"/>
    </location>
</feature>
<keyword evidence="1" id="KW-0812">Transmembrane</keyword>
<evidence type="ECO:0000313" key="3">
    <source>
        <dbReference type="Proteomes" id="UP001501490"/>
    </source>
</evidence>
<proteinExistence type="predicted"/>
<comment type="caution">
    <text evidence="2">The sequence shown here is derived from an EMBL/GenBank/DDBJ whole genome shotgun (WGS) entry which is preliminary data.</text>
</comment>
<feature type="transmembrane region" description="Helical" evidence="1">
    <location>
        <begin position="103"/>
        <end position="120"/>
    </location>
</feature>
<dbReference type="EMBL" id="BAABAB010000013">
    <property type="protein sequence ID" value="GAA3616890.1"/>
    <property type="molecule type" value="Genomic_DNA"/>
</dbReference>
<keyword evidence="1" id="KW-0472">Membrane</keyword>
<dbReference type="Proteomes" id="UP001501490">
    <property type="component" value="Unassembled WGS sequence"/>
</dbReference>
<gene>
    <name evidence="2" type="ORF">GCM10022236_18780</name>
</gene>
<feature type="transmembrane region" description="Helical" evidence="1">
    <location>
        <begin position="218"/>
        <end position="240"/>
    </location>
</feature>
<dbReference type="RefSeq" id="WP_344803735.1">
    <property type="nucleotide sequence ID" value="NZ_BAABAB010000013.1"/>
</dbReference>
<evidence type="ECO:0000256" key="1">
    <source>
        <dbReference type="SAM" id="Phobius"/>
    </source>
</evidence>
<feature type="transmembrane region" description="Helical" evidence="1">
    <location>
        <begin position="69"/>
        <end position="91"/>
    </location>
</feature>
<keyword evidence="1" id="KW-1133">Transmembrane helix</keyword>
<reference evidence="3" key="1">
    <citation type="journal article" date="2019" name="Int. J. Syst. Evol. Microbiol.">
        <title>The Global Catalogue of Microorganisms (GCM) 10K type strain sequencing project: providing services to taxonomists for standard genome sequencing and annotation.</title>
        <authorList>
            <consortium name="The Broad Institute Genomics Platform"/>
            <consortium name="The Broad Institute Genome Sequencing Center for Infectious Disease"/>
            <person name="Wu L."/>
            <person name="Ma J."/>
        </authorList>
    </citation>
    <scope>NUCLEOTIDE SEQUENCE [LARGE SCALE GENOMIC DNA]</scope>
    <source>
        <strain evidence="3">JCM 16929</strain>
    </source>
</reference>
<feature type="transmembrane region" description="Helical" evidence="1">
    <location>
        <begin position="191"/>
        <end position="211"/>
    </location>
</feature>
<organism evidence="2 3">
    <name type="scientific">Microlunatus ginsengisoli</name>
    <dbReference type="NCBI Taxonomy" id="363863"/>
    <lineage>
        <taxon>Bacteria</taxon>
        <taxon>Bacillati</taxon>
        <taxon>Actinomycetota</taxon>
        <taxon>Actinomycetes</taxon>
        <taxon>Propionibacteriales</taxon>
        <taxon>Propionibacteriaceae</taxon>
        <taxon>Microlunatus</taxon>
    </lineage>
</organism>
<evidence type="ECO:0008006" key="4">
    <source>
        <dbReference type="Google" id="ProtNLM"/>
    </source>
</evidence>